<evidence type="ECO:0000256" key="2">
    <source>
        <dbReference type="ARBA" id="ARBA00022475"/>
    </source>
</evidence>
<dbReference type="GO" id="GO:0005886">
    <property type="term" value="C:plasma membrane"/>
    <property type="evidence" value="ECO:0007669"/>
    <property type="project" value="UniProtKB-SubCell"/>
</dbReference>
<evidence type="ECO:0000313" key="9">
    <source>
        <dbReference type="EMBL" id="OXA90813.1"/>
    </source>
</evidence>
<dbReference type="OrthoDB" id="762068at2"/>
<reference evidence="9 11" key="2">
    <citation type="submission" date="2016-11" db="EMBL/GenBank/DDBJ databases">
        <title>Whole genomes of Flavobacteriaceae.</title>
        <authorList>
            <person name="Stine C."/>
            <person name="Li C."/>
            <person name="Tadesse D."/>
        </authorList>
    </citation>
    <scope>NUCLEOTIDE SEQUENCE [LARGE SCALE GENOMIC DNA]</scope>
    <source>
        <strain evidence="9 11">ATCC 51468</strain>
    </source>
</reference>
<proteinExistence type="predicted"/>
<evidence type="ECO:0000313" key="10">
    <source>
        <dbReference type="Proteomes" id="UP000032061"/>
    </source>
</evidence>
<dbReference type="InterPro" id="IPR051791">
    <property type="entry name" value="Pra-immunoreactive"/>
</dbReference>
<evidence type="ECO:0000256" key="6">
    <source>
        <dbReference type="SAM" id="Phobius"/>
    </source>
</evidence>
<feature type="domain" description="RDD" evidence="7">
    <location>
        <begin position="14"/>
        <end position="130"/>
    </location>
</feature>
<dbReference type="EMBL" id="MUGX01000006">
    <property type="protein sequence ID" value="OXA90813.1"/>
    <property type="molecule type" value="Genomic_DNA"/>
</dbReference>
<dbReference type="PANTHER" id="PTHR36115:SF4">
    <property type="entry name" value="MEMBRANE PROTEIN"/>
    <property type="match status" value="1"/>
</dbReference>
<name>A0A0D0F7C7_9FLAO</name>
<dbReference type="STRING" id="37752.IW18_05150"/>
<dbReference type="RefSeq" id="WP_041516793.1">
    <property type="nucleotide sequence ID" value="NZ_JPRK01000005.1"/>
</dbReference>
<reference evidence="8 10" key="1">
    <citation type="submission" date="2015-01" db="EMBL/GenBank/DDBJ databases">
        <title>Genome of Flavobacterium hibernum DSM 12611.</title>
        <authorList>
            <person name="Stropko S.J."/>
            <person name="Pipes S.E."/>
            <person name="Newman J.D."/>
        </authorList>
    </citation>
    <scope>NUCLEOTIDE SEQUENCE [LARGE SCALE GENOMIC DNA]</scope>
    <source>
        <strain evidence="8 10">DSM 12611</strain>
    </source>
</reference>
<comment type="subcellular location">
    <subcellularLocation>
        <location evidence="1">Cell membrane</location>
        <topology evidence="1">Multi-pass membrane protein</topology>
    </subcellularLocation>
</comment>
<comment type="caution">
    <text evidence="8">The sequence shown here is derived from an EMBL/GenBank/DDBJ whole genome shotgun (WGS) entry which is preliminary data.</text>
</comment>
<dbReference type="EMBL" id="JPRK01000005">
    <property type="protein sequence ID" value="KIO54007.1"/>
    <property type="molecule type" value="Genomic_DNA"/>
</dbReference>
<keyword evidence="5 6" id="KW-0472">Membrane</keyword>
<dbReference type="Proteomes" id="UP000032061">
    <property type="component" value="Unassembled WGS sequence"/>
</dbReference>
<evidence type="ECO:0000256" key="4">
    <source>
        <dbReference type="ARBA" id="ARBA00022989"/>
    </source>
</evidence>
<evidence type="ECO:0000256" key="1">
    <source>
        <dbReference type="ARBA" id="ARBA00004651"/>
    </source>
</evidence>
<evidence type="ECO:0000259" key="7">
    <source>
        <dbReference type="Pfam" id="PF06271"/>
    </source>
</evidence>
<dbReference type="Pfam" id="PF06271">
    <property type="entry name" value="RDD"/>
    <property type="match status" value="1"/>
</dbReference>
<organism evidence="8 10">
    <name type="scientific">Flavobacterium hibernum</name>
    <dbReference type="NCBI Taxonomy" id="37752"/>
    <lineage>
        <taxon>Bacteria</taxon>
        <taxon>Pseudomonadati</taxon>
        <taxon>Bacteroidota</taxon>
        <taxon>Flavobacteriia</taxon>
        <taxon>Flavobacteriales</taxon>
        <taxon>Flavobacteriaceae</taxon>
        <taxon>Flavobacterium</taxon>
    </lineage>
</organism>
<evidence type="ECO:0000256" key="3">
    <source>
        <dbReference type="ARBA" id="ARBA00022692"/>
    </source>
</evidence>
<sequence length="172" mass="19098">MSKPLYILDEEILASSGKRFLNYLVDYAFTYAFSYGFGLSLPTVIGLLDSIGLTGFGIWVYNAGNVTWYFVSVVLSIGYYLFTEGLFGRSLGKFITGTVVVDVNGLKPSFGTIFKRTLCRLIPFEALSFLGSSRTGGWHDSISNTYVVDKQALEEGIKIFNEFDLIGVNEEK</sequence>
<keyword evidence="11" id="KW-1185">Reference proteome</keyword>
<dbReference type="Proteomes" id="UP000198302">
    <property type="component" value="Unassembled WGS sequence"/>
</dbReference>
<accession>A0A0D0F7C7</accession>
<keyword evidence="2" id="KW-1003">Cell membrane</keyword>
<keyword evidence="3 6" id="KW-0812">Transmembrane</keyword>
<evidence type="ECO:0000313" key="11">
    <source>
        <dbReference type="Proteomes" id="UP000198302"/>
    </source>
</evidence>
<evidence type="ECO:0000256" key="5">
    <source>
        <dbReference type="ARBA" id="ARBA00023136"/>
    </source>
</evidence>
<evidence type="ECO:0000313" key="8">
    <source>
        <dbReference type="EMBL" id="KIO54007.1"/>
    </source>
</evidence>
<dbReference type="PANTHER" id="PTHR36115">
    <property type="entry name" value="PROLINE-RICH ANTIGEN HOMOLOG-RELATED"/>
    <property type="match status" value="1"/>
</dbReference>
<dbReference type="InterPro" id="IPR010432">
    <property type="entry name" value="RDD"/>
</dbReference>
<gene>
    <name evidence="9" type="ORF">B0A73_02690</name>
    <name evidence="8" type="ORF">IW18_05150</name>
</gene>
<dbReference type="AlphaFoldDB" id="A0A0D0F7C7"/>
<protein>
    <submittedName>
        <fullName evidence="8">Transporter</fullName>
    </submittedName>
</protein>
<feature type="transmembrane region" description="Helical" evidence="6">
    <location>
        <begin position="58"/>
        <end position="82"/>
    </location>
</feature>
<keyword evidence="4 6" id="KW-1133">Transmembrane helix</keyword>